<organism evidence="1 2">
    <name type="scientific">Actinomadura graeca</name>
    <dbReference type="NCBI Taxonomy" id="2750812"/>
    <lineage>
        <taxon>Bacteria</taxon>
        <taxon>Bacillati</taxon>
        <taxon>Actinomycetota</taxon>
        <taxon>Actinomycetes</taxon>
        <taxon>Streptosporangiales</taxon>
        <taxon>Thermomonosporaceae</taxon>
        <taxon>Actinomadura</taxon>
    </lineage>
</organism>
<accession>A0ABX8QMR1</accession>
<gene>
    <name evidence="1" type="ORF">AGRA3207_000209</name>
</gene>
<name>A0ABX8QMR1_9ACTN</name>
<keyword evidence="2" id="KW-1185">Reference proteome</keyword>
<dbReference type="SUPFAM" id="SSF52540">
    <property type="entry name" value="P-loop containing nucleoside triphosphate hydrolases"/>
    <property type="match status" value="1"/>
</dbReference>
<dbReference type="EMBL" id="CP059572">
    <property type="protein sequence ID" value="QXJ19646.1"/>
    <property type="molecule type" value="Genomic_DNA"/>
</dbReference>
<dbReference type="Proteomes" id="UP001049518">
    <property type="component" value="Chromosome"/>
</dbReference>
<evidence type="ECO:0000313" key="1">
    <source>
        <dbReference type="EMBL" id="QXJ19646.1"/>
    </source>
</evidence>
<protein>
    <submittedName>
        <fullName evidence="1">AAA family ATPase</fullName>
    </submittedName>
</protein>
<dbReference type="Pfam" id="PF13481">
    <property type="entry name" value="AAA_25"/>
    <property type="match status" value="1"/>
</dbReference>
<dbReference type="RefSeq" id="WP_231332662.1">
    <property type="nucleotide sequence ID" value="NZ_CP059572.1"/>
</dbReference>
<reference evidence="1" key="1">
    <citation type="submission" date="2020-07" db="EMBL/GenBank/DDBJ databases">
        <authorList>
            <person name="Tarantini F.S."/>
            <person name="Hong K.W."/>
            <person name="Chan K.G."/>
        </authorList>
    </citation>
    <scope>NUCLEOTIDE SEQUENCE</scope>
    <source>
        <strain evidence="1">32-07</strain>
    </source>
</reference>
<dbReference type="InterPro" id="IPR027417">
    <property type="entry name" value="P-loop_NTPase"/>
</dbReference>
<dbReference type="Gene3D" id="3.40.50.300">
    <property type="entry name" value="P-loop containing nucleotide triphosphate hydrolases"/>
    <property type="match status" value="1"/>
</dbReference>
<evidence type="ECO:0000313" key="2">
    <source>
        <dbReference type="Proteomes" id="UP001049518"/>
    </source>
</evidence>
<proteinExistence type="predicted"/>
<sequence length="330" mass="35445">MGVLIAPPPQPTRRGFAEQVLTLDELRALPGPEPLIEDTIDRRTVTVLAGPWASGKSFLALDWSLCIASGKPWQGRPVQHTGTVLYIAAEGAYGLAARMEAWSAAWRCALPEGLLVFPKPVNLTNSVAVAEVIAYVWEHRVTLVVIDTLARCMSGADENSSRDMGIAIEALYAVRHATAEESGAVLAVHHTGKDRTTVRGSSALEAGADSVWQVEASTESAQFKLGRTKRKDGPRGLPLSLKLSERSGSCIVEHSHGGMGMTGSEEVIQSHFNSHFSEYGPVAVSLLRTVTGLPETTFYRALNSLASKGLVRLEKDGRGRVAQWIGGRSP</sequence>